<dbReference type="InterPro" id="IPR002067">
    <property type="entry name" value="MCP"/>
</dbReference>
<feature type="transmembrane region" description="Helical" evidence="12">
    <location>
        <begin position="79"/>
        <end position="101"/>
    </location>
</feature>
<dbReference type="InterPro" id="IPR023395">
    <property type="entry name" value="MCP_dom_sf"/>
</dbReference>
<keyword evidence="3 11" id="KW-0813">Transport</keyword>
<evidence type="ECO:0000313" key="13">
    <source>
        <dbReference type="EMBL" id="KAJ8907856.1"/>
    </source>
</evidence>
<evidence type="ECO:0000313" key="14">
    <source>
        <dbReference type="Proteomes" id="UP001157974"/>
    </source>
</evidence>
<evidence type="ECO:0000256" key="3">
    <source>
        <dbReference type="ARBA" id="ARBA00022448"/>
    </source>
</evidence>
<dbReference type="SUPFAM" id="SSF103506">
    <property type="entry name" value="Mitochondrial carrier"/>
    <property type="match status" value="1"/>
</dbReference>
<dbReference type="EMBL" id="JAMWBK010000002">
    <property type="protein sequence ID" value="KAJ8907856.1"/>
    <property type="molecule type" value="Genomic_DNA"/>
</dbReference>
<sequence>MDSTENGIATGMLTSNLFETAFAASVGASCTALVATPLDVVKTRMQSHVCDAGVCVNQAHFGGPLDGMRKIWRMDGTRALWRGFNVTLTIVVPSTAVYFTVYDGFSKFLRSGMSLEHTQATLIAGASARMMTTTVFGPLELARTRIQSGMEGNRTVLQVLANLVRDRGIRSLWAGLLPTLWRDAPFSAIYWTSYEQLKREDGLLCRLTSSPIVVSLLAGTGAGSVAALVTTPADVIKTRRQAIQLSAAESKFADRTFLASLRLVAREEGLFSLMTGAGPRLAKVAPSCAIMMGCYELVKQVFQELRHLRMSSS</sequence>
<dbReference type="InterPro" id="IPR018108">
    <property type="entry name" value="MCP_transmembrane"/>
</dbReference>
<keyword evidence="9 10" id="KW-0472">Membrane</keyword>
<reference evidence="13 14" key="1">
    <citation type="journal article" date="2023" name="Nat. Commun.">
        <title>Origin of minicircular mitochondrial genomes in red algae.</title>
        <authorList>
            <person name="Lee Y."/>
            <person name="Cho C.H."/>
            <person name="Lee Y.M."/>
            <person name="Park S.I."/>
            <person name="Yang J.H."/>
            <person name="West J.A."/>
            <person name="Bhattacharya D."/>
            <person name="Yoon H.S."/>
        </authorList>
    </citation>
    <scope>NUCLEOTIDE SEQUENCE [LARGE SCALE GENOMIC DNA]</scope>
    <source>
        <strain evidence="13 14">CCMP1338</strain>
        <tissue evidence="13">Whole cell</tissue>
    </source>
</reference>
<dbReference type="GO" id="GO:1990542">
    <property type="term" value="P:mitochondrial transmembrane transport"/>
    <property type="evidence" value="ECO:0007669"/>
    <property type="project" value="InterPro"/>
</dbReference>
<comment type="similarity">
    <text evidence="2 11">Belongs to the mitochondrial carrier (TC 2.A.29) family.</text>
</comment>
<dbReference type="Gene3D" id="1.50.40.10">
    <property type="entry name" value="Mitochondrial carrier domain"/>
    <property type="match status" value="1"/>
</dbReference>
<feature type="repeat" description="Solcar" evidence="10">
    <location>
        <begin position="116"/>
        <end position="200"/>
    </location>
</feature>
<protein>
    <recommendedName>
        <fullName evidence="15">Mitochondrial carrier protein</fullName>
    </recommendedName>
</protein>
<evidence type="ECO:0008006" key="15">
    <source>
        <dbReference type="Google" id="ProtNLM"/>
    </source>
</evidence>
<keyword evidence="6" id="KW-0999">Mitochondrion inner membrane</keyword>
<dbReference type="AlphaFoldDB" id="A0AAV8V468"/>
<evidence type="ECO:0000256" key="9">
    <source>
        <dbReference type="ARBA" id="ARBA00023136"/>
    </source>
</evidence>
<keyword evidence="14" id="KW-1185">Reference proteome</keyword>
<feature type="repeat" description="Solcar" evidence="10">
    <location>
        <begin position="210"/>
        <end position="301"/>
    </location>
</feature>
<dbReference type="GO" id="GO:0005743">
    <property type="term" value="C:mitochondrial inner membrane"/>
    <property type="evidence" value="ECO:0007669"/>
    <property type="project" value="UniProtKB-SubCell"/>
</dbReference>
<dbReference type="PRINTS" id="PR00926">
    <property type="entry name" value="MITOCARRIER"/>
</dbReference>
<dbReference type="PANTHER" id="PTHR45760:SF2">
    <property type="entry name" value="FI19922P1-RELATED"/>
    <property type="match status" value="1"/>
</dbReference>
<organism evidence="13 14">
    <name type="scientific">Rhodosorus marinus</name>
    <dbReference type="NCBI Taxonomy" id="101924"/>
    <lineage>
        <taxon>Eukaryota</taxon>
        <taxon>Rhodophyta</taxon>
        <taxon>Stylonematophyceae</taxon>
        <taxon>Stylonematales</taxon>
        <taxon>Stylonemataceae</taxon>
        <taxon>Rhodosorus</taxon>
    </lineage>
</organism>
<dbReference type="Pfam" id="PF00153">
    <property type="entry name" value="Mito_carr"/>
    <property type="match status" value="3"/>
</dbReference>
<evidence type="ECO:0000256" key="6">
    <source>
        <dbReference type="ARBA" id="ARBA00022792"/>
    </source>
</evidence>
<evidence type="ECO:0000256" key="7">
    <source>
        <dbReference type="ARBA" id="ARBA00022989"/>
    </source>
</evidence>
<evidence type="ECO:0000256" key="5">
    <source>
        <dbReference type="ARBA" id="ARBA00022737"/>
    </source>
</evidence>
<dbReference type="PANTHER" id="PTHR45760">
    <property type="entry name" value="FI19922P1-RELATED"/>
    <property type="match status" value="1"/>
</dbReference>
<dbReference type="Proteomes" id="UP001157974">
    <property type="component" value="Unassembled WGS sequence"/>
</dbReference>
<evidence type="ECO:0000256" key="11">
    <source>
        <dbReference type="RuleBase" id="RU000488"/>
    </source>
</evidence>
<keyword evidence="8" id="KW-0496">Mitochondrion</keyword>
<keyword evidence="5" id="KW-0677">Repeat</keyword>
<evidence type="ECO:0000256" key="2">
    <source>
        <dbReference type="ARBA" id="ARBA00006375"/>
    </source>
</evidence>
<gene>
    <name evidence="13" type="ORF">NDN08_007960</name>
</gene>
<evidence type="ECO:0000256" key="10">
    <source>
        <dbReference type="PROSITE-ProRule" id="PRU00282"/>
    </source>
</evidence>
<dbReference type="PROSITE" id="PS50920">
    <property type="entry name" value="SOLCAR"/>
    <property type="match status" value="3"/>
</dbReference>
<evidence type="ECO:0000256" key="1">
    <source>
        <dbReference type="ARBA" id="ARBA00004448"/>
    </source>
</evidence>
<dbReference type="InterPro" id="IPR045315">
    <property type="entry name" value="Mtm1-like"/>
</dbReference>
<keyword evidence="7 12" id="KW-1133">Transmembrane helix</keyword>
<evidence type="ECO:0000256" key="12">
    <source>
        <dbReference type="SAM" id="Phobius"/>
    </source>
</evidence>
<proteinExistence type="inferred from homology"/>
<keyword evidence="4 10" id="KW-0812">Transmembrane</keyword>
<name>A0AAV8V468_9RHOD</name>
<feature type="repeat" description="Solcar" evidence="10">
    <location>
        <begin position="15"/>
        <end position="108"/>
    </location>
</feature>
<accession>A0AAV8V468</accession>
<evidence type="ECO:0000256" key="8">
    <source>
        <dbReference type="ARBA" id="ARBA00023128"/>
    </source>
</evidence>
<evidence type="ECO:0000256" key="4">
    <source>
        <dbReference type="ARBA" id="ARBA00022692"/>
    </source>
</evidence>
<comment type="subcellular location">
    <subcellularLocation>
        <location evidence="1">Mitochondrion inner membrane</location>
        <topology evidence="1">Multi-pass membrane protein</topology>
    </subcellularLocation>
</comment>
<comment type="caution">
    <text evidence="13">The sequence shown here is derived from an EMBL/GenBank/DDBJ whole genome shotgun (WGS) entry which is preliminary data.</text>
</comment>